<organism evidence="1 2">
    <name type="scientific">Clostridium facile</name>
    <dbReference type="NCBI Taxonomy" id="2763035"/>
    <lineage>
        <taxon>Bacteria</taxon>
        <taxon>Bacillati</taxon>
        <taxon>Bacillota</taxon>
        <taxon>Clostridia</taxon>
        <taxon>Eubacteriales</taxon>
        <taxon>Clostridiaceae</taxon>
        <taxon>Clostridium</taxon>
    </lineage>
</organism>
<comment type="caution">
    <text evidence="1">The sequence shown here is derived from an EMBL/GenBank/DDBJ whole genome shotgun (WGS) entry which is preliminary data.</text>
</comment>
<dbReference type="SUPFAM" id="SSF141571">
    <property type="entry name" value="Pentapeptide repeat-like"/>
    <property type="match status" value="1"/>
</dbReference>
<accession>A0ABR7IQK6</accession>
<proteinExistence type="predicted"/>
<dbReference type="Proteomes" id="UP000649151">
    <property type="component" value="Unassembled WGS sequence"/>
</dbReference>
<dbReference type="InterPro" id="IPR052949">
    <property type="entry name" value="PA_immunity-related"/>
</dbReference>
<dbReference type="EMBL" id="JACOQK010000001">
    <property type="protein sequence ID" value="MBC5787425.1"/>
    <property type="molecule type" value="Genomic_DNA"/>
</dbReference>
<sequence length="215" mass="24869">MKWANPKLKQKLEHCFDPILLEKQAEQEEKTMYQQFVLLEWAGKSLENADVTGCKFSNCRFPGANCAHSSFVDTVFINCDFSNVDFQDCYFQRCSFLQCRMVGADFSQSMIKMVLFQENNMDFVNFDHLQATGMRIEETSMKSSHIIQNKWKQVELKQVDFTQANFLHTMLNGMDFRKCRIDGILVSGKELKGAVVDRFQASELARLLGIIILEE</sequence>
<evidence type="ECO:0000313" key="2">
    <source>
        <dbReference type="Proteomes" id="UP000649151"/>
    </source>
</evidence>
<dbReference type="Pfam" id="PF00805">
    <property type="entry name" value="Pentapeptide"/>
    <property type="match status" value="1"/>
</dbReference>
<dbReference type="PANTHER" id="PTHR42999">
    <property type="entry name" value="ANTIBIOTIC RESISTANCE PROTEIN MCBG"/>
    <property type="match status" value="1"/>
</dbReference>
<reference evidence="1 2" key="1">
    <citation type="submission" date="2020-08" db="EMBL/GenBank/DDBJ databases">
        <title>Genome public.</title>
        <authorList>
            <person name="Liu C."/>
            <person name="Sun Q."/>
        </authorList>
    </citation>
    <scope>NUCLEOTIDE SEQUENCE [LARGE SCALE GENOMIC DNA]</scope>
    <source>
        <strain evidence="1 2">NSJ-27</strain>
    </source>
</reference>
<dbReference type="Pfam" id="PF13599">
    <property type="entry name" value="Pentapeptide_4"/>
    <property type="match status" value="1"/>
</dbReference>
<gene>
    <name evidence="1" type="ORF">H8Z77_05220</name>
</gene>
<name>A0ABR7IQK6_9CLOT</name>
<protein>
    <submittedName>
        <fullName evidence="1">Pentapeptide repeat-containing protein</fullName>
    </submittedName>
</protein>
<evidence type="ECO:0000313" key="1">
    <source>
        <dbReference type="EMBL" id="MBC5787425.1"/>
    </source>
</evidence>
<dbReference type="Gene3D" id="2.160.20.80">
    <property type="entry name" value="E3 ubiquitin-protein ligase SopA"/>
    <property type="match status" value="1"/>
</dbReference>
<dbReference type="RefSeq" id="WP_186996382.1">
    <property type="nucleotide sequence ID" value="NZ_JACOQK010000001.1"/>
</dbReference>
<dbReference type="PANTHER" id="PTHR42999:SF1">
    <property type="entry name" value="PENTAPEPTIDE REPEAT-CONTAINING PROTEIN"/>
    <property type="match status" value="1"/>
</dbReference>
<dbReference type="InterPro" id="IPR001646">
    <property type="entry name" value="5peptide_repeat"/>
</dbReference>
<keyword evidence="2" id="KW-1185">Reference proteome</keyword>